<dbReference type="SUPFAM" id="SSF53383">
    <property type="entry name" value="PLP-dependent transferases"/>
    <property type="match status" value="1"/>
</dbReference>
<dbReference type="EMBL" id="LVYD01000048">
    <property type="protein sequence ID" value="OQP62885.1"/>
    <property type="molecule type" value="Genomic_DNA"/>
</dbReference>
<evidence type="ECO:0000256" key="1">
    <source>
        <dbReference type="ARBA" id="ARBA00022898"/>
    </source>
</evidence>
<comment type="caution">
    <text evidence="2">The sequence shown here is derived from an EMBL/GenBank/DDBJ whole genome shotgun (WGS) entry which is preliminary data.</text>
</comment>
<evidence type="ECO:0000313" key="3">
    <source>
        <dbReference type="Proteomes" id="UP000192796"/>
    </source>
</evidence>
<sequence length="105" mass="11856">MTLLSLHPKNVLEEYFSGYRKNITGDQQTFESPFGKKRIIYADWTASGRAYQPIEKYIQDEILPFAANTHTETTITGSLMSQAYETAKSIIKAHVNANNEDVLIA</sequence>
<name>A0A1V9FX11_9BACT</name>
<accession>A0A1V9FX11</accession>
<keyword evidence="1" id="KW-0663">Pyridoxal phosphate</keyword>
<dbReference type="OrthoDB" id="9804366at2"/>
<evidence type="ECO:0000313" key="2">
    <source>
        <dbReference type="EMBL" id="OQP62885.1"/>
    </source>
</evidence>
<proteinExistence type="predicted"/>
<dbReference type="PANTHER" id="PTHR43586">
    <property type="entry name" value="CYSTEINE DESULFURASE"/>
    <property type="match status" value="1"/>
</dbReference>
<dbReference type="AlphaFoldDB" id="A0A1V9FX11"/>
<dbReference type="RefSeq" id="WP_081148317.1">
    <property type="nucleotide sequence ID" value="NZ_LVYD01000048.1"/>
</dbReference>
<evidence type="ECO:0008006" key="4">
    <source>
        <dbReference type="Google" id="ProtNLM"/>
    </source>
</evidence>
<organism evidence="2 3">
    <name type="scientific">Niastella vici</name>
    <dbReference type="NCBI Taxonomy" id="1703345"/>
    <lineage>
        <taxon>Bacteria</taxon>
        <taxon>Pseudomonadati</taxon>
        <taxon>Bacteroidota</taxon>
        <taxon>Chitinophagia</taxon>
        <taxon>Chitinophagales</taxon>
        <taxon>Chitinophagaceae</taxon>
        <taxon>Niastella</taxon>
    </lineage>
</organism>
<keyword evidence="3" id="KW-1185">Reference proteome</keyword>
<dbReference type="STRING" id="1703345.A3860_26615"/>
<gene>
    <name evidence="2" type="ORF">A3860_26615</name>
</gene>
<dbReference type="Proteomes" id="UP000192796">
    <property type="component" value="Unassembled WGS sequence"/>
</dbReference>
<protein>
    <recommendedName>
        <fullName evidence="4">Aminotransferase class V domain-containing protein</fullName>
    </recommendedName>
</protein>
<reference evidence="2 3" key="1">
    <citation type="submission" date="2016-03" db="EMBL/GenBank/DDBJ databases">
        <title>Niastella vici sp. nov., isolated from farmland soil.</title>
        <authorList>
            <person name="Chen L."/>
            <person name="Wang D."/>
            <person name="Yang S."/>
            <person name="Wang G."/>
        </authorList>
    </citation>
    <scope>NUCLEOTIDE SEQUENCE [LARGE SCALE GENOMIC DNA]</scope>
    <source>
        <strain evidence="2 3">DJ57</strain>
    </source>
</reference>
<dbReference type="InterPro" id="IPR015424">
    <property type="entry name" value="PyrdxlP-dep_Trfase"/>
</dbReference>
<dbReference type="PANTHER" id="PTHR43586:SF8">
    <property type="entry name" value="CYSTEINE DESULFURASE 1, CHLOROPLASTIC"/>
    <property type="match status" value="1"/>
</dbReference>